<keyword evidence="2" id="KW-0812">Transmembrane</keyword>
<proteinExistence type="predicted"/>
<accession>A0A852YE56</accession>
<dbReference type="AlphaFoldDB" id="A0A852YE56"/>
<evidence type="ECO:0000256" key="1">
    <source>
        <dbReference type="SAM" id="MobiDB-lite"/>
    </source>
</evidence>
<dbReference type="Pfam" id="PF13400">
    <property type="entry name" value="Tad"/>
    <property type="match status" value="1"/>
</dbReference>
<dbReference type="EMBL" id="JACBZY010000001">
    <property type="protein sequence ID" value="NYG99584.1"/>
    <property type="molecule type" value="Genomic_DNA"/>
</dbReference>
<reference evidence="4 5" key="1">
    <citation type="submission" date="2020-07" db="EMBL/GenBank/DDBJ databases">
        <title>Sequencing the genomes of 1000 actinobacteria strains.</title>
        <authorList>
            <person name="Klenk H.-P."/>
        </authorList>
    </citation>
    <scope>NUCLEOTIDE SEQUENCE [LARGE SCALE GENOMIC DNA]</scope>
    <source>
        <strain evidence="4 5">DSM 23141</strain>
    </source>
</reference>
<evidence type="ECO:0000313" key="4">
    <source>
        <dbReference type="EMBL" id="NYG99584.1"/>
    </source>
</evidence>
<evidence type="ECO:0000313" key="5">
    <source>
        <dbReference type="Proteomes" id="UP000553888"/>
    </source>
</evidence>
<keyword evidence="2" id="KW-0472">Membrane</keyword>
<evidence type="ECO:0000259" key="3">
    <source>
        <dbReference type="Pfam" id="PF13400"/>
    </source>
</evidence>
<organism evidence="4 5">
    <name type="scientific">Schumannella luteola</name>
    <dbReference type="NCBI Taxonomy" id="472059"/>
    <lineage>
        <taxon>Bacteria</taxon>
        <taxon>Bacillati</taxon>
        <taxon>Actinomycetota</taxon>
        <taxon>Actinomycetes</taxon>
        <taxon>Micrococcales</taxon>
        <taxon>Microbacteriaceae</taxon>
        <taxon>Schumannella</taxon>
    </lineage>
</organism>
<comment type="caution">
    <text evidence="4">The sequence shown here is derived from an EMBL/GenBank/DDBJ whole genome shotgun (WGS) entry which is preliminary data.</text>
</comment>
<keyword evidence="5" id="KW-1185">Reference proteome</keyword>
<sequence length="150" mass="15955">MRRRIRWSVGRLRDEDGSTLPLIAAFAALALAVILVVTAASSLYLERKRLFTVADGAALAAAESFDLDQPGASDRSGPQLDDVSVREAAEEYLDGTPSPVEGTALESASTPDGRSAVVRLSGYWKPPLLSLAVPEGLRLEVTARARSVYG</sequence>
<dbReference type="Proteomes" id="UP000553888">
    <property type="component" value="Unassembled WGS sequence"/>
</dbReference>
<name>A0A852YE56_9MICO</name>
<dbReference type="InterPro" id="IPR028087">
    <property type="entry name" value="Tad_N"/>
</dbReference>
<feature type="transmembrane region" description="Helical" evidence="2">
    <location>
        <begin position="20"/>
        <end position="45"/>
    </location>
</feature>
<feature type="region of interest" description="Disordered" evidence="1">
    <location>
        <begin position="91"/>
        <end position="111"/>
    </location>
</feature>
<gene>
    <name evidence="4" type="ORF">BJ979_002210</name>
</gene>
<evidence type="ECO:0000256" key="2">
    <source>
        <dbReference type="SAM" id="Phobius"/>
    </source>
</evidence>
<protein>
    <submittedName>
        <fullName evidence="4">Putative membrane protein</fullName>
    </submittedName>
</protein>
<dbReference type="RefSeq" id="WP_179567859.1">
    <property type="nucleotide sequence ID" value="NZ_JACBZY010000001.1"/>
</dbReference>
<feature type="domain" description="Putative Flp pilus-assembly TadG-like N-terminal" evidence="3">
    <location>
        <begin position="17"/>
        <end position="62"/>
    </location>
</feature>
<keyword evidence="2" id="KW-1133">Transmembrane helix</keyword>